<dbReference type="Proteomes" id="UP001181622">
    <property type="component" value="Unassembled WGS sequence"/>
</dbReference>
<dbReference type="InterPro" id="IPR050955">
    <property type="entry name" value="Plant_Biomass_Hydrol_Est"/>
</dbReference>
<dbReference type="NCBIfam" id="TIGR01840">
    <property type="entry name" value="esterase_phb"/>
    <property type="match status" value="1"/>
</dbReference>
<keyword evidence="1" id="KW-0732">Signal</keyword>
<feature type="region of interest" description="Disordered" evidence="3">
    <location>
        <begin position="15"/>
        <end position="43"/>
    </location>
</feature>
<dbReference type="PANTHER" id="PTHR43037">
    <property type="entry name" value="UNNAMED PRODUCT-RELATED"/>
    <property type="match status" value="1"/>
</dbReference>
<comment type="caution">
    <text evidence="4">The sequence shown here is derived from an EMBL/GenBank/DDBJ whole genome shotgun (WGS) entry which is preliminary data.</text>
</comment>
<gene>
    <name evidence="4" type="ORF">IHQ68_02255</name>
</gene>
<accession>A0ABU1DBF0</accession>
<keyword evidence="5" id="KW-1185">Reference proteome</keyword>
<dbReference type="EMBL" id="JADBEO010000003">
    <property type="protein sequence ID" value="MDR4305445.1"/>
    <property type="molecule type" value="Genomic_DNA"/>
</dbReference>
<keyword evidence="2" id="KW-0378">Hydrolase</keyword>
<protein>
    <submittedName>
        <fullName evidence="4">PHB depolymerase family esterase</fullName>
    </submittedName>
</protein>
<dbReference type="InterPro" id="IPR029058">
    <property type="entry name" value="AB_hydrolase_fold"/>
</dbReference>
<dbReference type="RefSeq" id="WP_309388498.1">
    <property type="nucleotide sequence ID" value="NZ_JADBEO010000003.1"/>
</dbReference>
<feature type="region of interest" description="Disordered" evidence="3">
    <location>
        <begin position="328"/>
        <end position="359"/>
    </location>
</feature>
<evidence type="ECO:0000256" key="1">
    <source>
        <dbReference type="ARBA" id="ARBA00022729"/>
    </source>
</evidence>
<dbReference type="SUPFAM" id="SSF53474">
    <property type="entry name" value="alpha/beta-Hydrolases"/>
    <property type="match status" value="2"/>
</dbReference>
<dbReference type="InterPro" id="IPR010126">
    <property type="entry name" value="Esterase_phb"/>
</dbReference>
<evidence type="ECO:0000256" key="3">
    <source>
        <dbReference type="SAM" id="MobiDB-lite"/>
    </source>
</evidence>
<organism evidence="4 5">
    <name type="scientific">Chelatococcus sambhunathii</name>
    <dbReference type="NCBI Taxonomy" id="363953"/>
    <lineage>
        <taxon>Bacteria</taxon>
        <taxon>Pseudomonadati</taxon>
        <taxon>Pseudomonadota</taxon>
        <taxon>Alphaproteobacteria</taxon>
        <taxon>Hyphomicrobiales</taxon>
        <taxon>Chelatococcaceae</taxon>
        <taxon>Chelatococcus</taxon>
    </lineage>
</organism>
<evidence type="ECO:0000256" key="2">
    <source>
        <dbReference type="ARBA" id="ARBA00022801"/>
    </source>
</evidence>
<dbReference type="Gene3D" id="3.40.50.1820">
    <property type="entry name" value="alpha/beta hydrolase"/>
    <property type="match status" value="1"/>
</dbReference>
<sequence>MAKARTLVVDHRRERNRWGAPADRRRTRARTGARPGASLLEPVEGFGPNPGALDMLAYVPRKLAPDSPLVVVLHGCSQDALGYDASSGWSRLADELGFAVVFPEQRRANNPGGCFNWFLPAHSARGLGETRSIREMVEHMATTHAIDRARVFVTGLSAGGAMASALLADYPEVFSAGAVIAGLPCGAASSMQEAFRAMSDPRPRRAEELGDMVRAASPHAGPWPRMLVLHGTADETVAPGNADAIVSQWLDVHGLSPDEARGDAVDGHPRMSWTQDGRTVVQQIMVAEMGHGAPLDVGSGERKAPFMLDVGLSSTRRIADFFGISGAQPKGAGSKRATALASPSAMEPERNLPRRTAEPEAPLGWPLVTRCGSALDKLLRGFGLR</sequence>
<evidence type="ECO:0000313" key="4">
    <source>
        <dbReference type="EMBL" id="MDR4305445.1"/>
    </source>
</evidence>
<evidence type="ECO:0000313" key="5">
    <source>
        <dbReference type="Proteomes" id="UP001181622"/>
    </source>
</evidence>
<dbReference type="Pfam" id="PF10503">
    <property type="entry name" value="Esterase_PHB"/>
    <property type="match status" value="1"/>
</dbReference>
<feature type="compositionally biased region" description="Basic and acidic residues" evidence="3">
    <location>
        <begin position="347"/>
        <end position="358"/>
    </location>
</feature>
<reference evidence="4" key="1">
    <citation type="submission" date="2020-10" db="EMBL/GenBank/DDBJ databases">
        <authorList>
            <person name="Abbas A."/>
            <person name="Razzaq R."/>
            <person name="Waqas M."/>
            <person name="Abbas N."/>
            <person name="Nielsen T.K."/>
            <person name="Hansen L.H."/>
            <person name="Hussain S."/>
            <person name="Shahid M."/>
        </authorList>
    </citation>
    <scope>NUCLEOTIDE SEQUENCE</scope>
    <source>
        <strain evidence="4">S14</strain>
    </source>
</reference>
<dbReference type="PANTHER" id="PTHR43037:SF1">
    <property type="entry name" value="BLL1128 PROTEIN"/>
    <property type="match status" value="1"/>
</dbReference>
<name>A0ABU1DBF0_9HYPH</name>
<proteinExistence type="predicted"/>